<protein>
    <submittedName>
        <fullName evidence="2">Uncharacterized protein</fullName>
    </submittedName>
</protein>
<comment type="caution">
    <text evidence="2">The sequence shown here is derived from an EMBL/GenBank/DDBJ whole genome shotgun (WGS) entry which is preliminary data.</text>
</comment>
<name>A0ABR2IPR6_9EUKA</name>
<organism evidence="2 3">
    <name type="scientific">Tritrichomonas musculus</name>
    <dbReference type="NCBI Taxonomy" id="1915356"/>
    <lineage>
        <taxon>Eukaryota</taxon>
        <taxon>Metamonada</taxon>
        <taxon>Parabasalia</taxon>
        <taxon>Tritrichomonadida</taxon>
        <taxon>Tritrichomonadidae</taxon>
        <taxon>Tritrichomonas</taxon>
    </lineage>
</organism>
<keyword evidence="3" id="KW-1185">Reference proteome</keyword>
<keyword evidence="1" id="KW-0175">Coiled coil</keyword>
<evidence type="ECO:0000256" key="1">
    <source>
        <dbReference type="SAM" id="Coils"/>
    </source>
</evidence>
<dbReference type="Proteomes" id="UP001470230">
    <property type="component" value="Unassembled WGS sequence"/>
</dbReference>
<evidence type="ECO:0000313" key="3">
    <source>
        <dbReference type="Proteomes" id="UP001470230"/>
    </source>
</evidence>
<reference evidence="2 3" key="1">
    <citation type="submission" date="2024-04" db="EMBL/GenBank/DDBJ databases">
        <title>Tritrichomonas musculus Genome.</title>
        <authorList>
            <person name="Alves-Ferreira E."/>
            <person name="Grigg M."/>
            <person name="Lorenzi H."/>
            <person name="Galac M."/>
        </authorList>
    </citation>
    <scope>NUCLEOTIDE SEQUENCE [LARGE SCALE GENOMIC DNA]</scope>
    <source>
        <strain evidence="2 3">EAF2021</strain>
    </source>
</reference>
<dbReference type="EMBL" id="JAPFFF010000015">
    <property type="protein sequence ID" value="KAK8866920.1"/>
    <property type="molecule type" value="Genomic_DNA"/>
</dbReference>
<sequence length="294" mass="33870">MLSVELQPAVRQIVERNEQLEEENKQLLDKVHELLTEVTALKATRHKFKLDCESAITSGTSSPSRDMKQKIKRQKRQIENLQSQLSSTKTELEATLQEKKLIQQNIEKHEDTLEKQTQDEADATHSCREMVKSLNHLIGMISSPDAENESDSEELNFSNLNDLPTAVSFLQKKIHVLSEKCTELNQFNDNRKLENTNQRQQISSLETQIQCLEKEKETLEECNAKYINEREELGSAIATLRSALTEVKNNLISSDEEKKELKKENIRLRIELDALKENKKTEFGGIDDENDDNY</sequence>
<proteinExistence type="predicted"/>
<accession>A0ABR2IPR6</accession>
<evidence type="ECO:0000313" key="2">
    <source>
        <dbReference type="EMBL" id="KAK8866920.1"/>
    </source>
</evidence>
<gene>
    <name evidence="2" type="ORF">M9Y10_009889</name>
</gene>
<feature type="coiled-coil region" evidence="1">
    <location>
        <begin position="195"/>
        <end position="278"/>
    </location>
</feature>
<feature type="coiled-coil region" evidence="1">
    <location>
        <begin position="10"/>
        <end position="119"/>
    </location>
</feature>